<dbReference type="RefSeq" id="XP_021865802.1">
    <property type="nucleotide sequence ID" value="XM_022010110.2"/>
</dbReference>
<dbReference type="GO" id="GO:0048038">
    <property type="term" value="F:quinone binding"/>
    <property type="evidence" value="ECO:0007669"/>
    <property type="project" value="UniProtKB-KW"/>
</dbReference>
<keyword evidence="8" id="KW-1015">Disulfide bond</keyword>
<protein>
    <submittedName>
        <fullName evidence="14">Thiol-disulfide oxidoreductase LTO1 isoform X1</fullName>
    </submittedName>
</protein>
<dbReference type="KEGG" id="soe:110804516"/>
<dbReference type="OrthoDB" id="343052at2759"/>
<name>A0A9R0JES5_SPIOL</name>
<dbReference type="PANTHER" id="PTHR34573">
    <property type="entry name" value="VKC DOMAIN-CONTAINING PROTEIN"/>
    <property type="match status" value="1"/>
</dbReference>
<feature type="transmembrane region" description="Helical" evidence="11">
    <location>
        <begin position="124"/>
        <end position="146"/>
    </location>
</feature>
<evidence type="ECO:0000313" key="14">
    <source>
        <dbReference type="RefSeq" id="XP_021865802.1"/>
    </source>
</evidence>
<evidence type="ECO:0000256" key="7">
    <source>
        <dbReference type="ARBA" id="ARBA00023136"/>
    </source>
</evidence>
<keyword evidence="5 11" id="KW-1133">Transmembrane helix</keyword>
<dbReference type="GO" id="GO:0010207">
    <property type="term" value="P:photosystem II assembly"/>
    <property type="evidence" value="ECO:0000318"/>
    <property type="project" value="GO_Central"/>
</dbReference>
<evidence type="ECO:0000256" key="1">
    <source>
        <dbReference type="ARBA" id="ARBA00004141"/>
    </source>
</evidence>
<dbReference type="CDD" id="cd12916">
    <property type="entry name" value="VKOR_1"/>
    <property type="match status" value="1"/>
</dbReference>
<comment type="subcellular location">
    <subcellularLocation>
        <location evidence="1">Membrane</location>
        <topology evidence="1">Multi-pass membrane protein</topology>
    </subcellularLocation>
</comment>
<keyword evidence="7 11" id="KW-0472">Membrane</keyword>
<evidence type="ECO:0000256" key="11">
    <source>
        <dbReference type="SAM" id="Phobius"/>
    </source>
</evidence>
<evidence type="ECO:0000256" key="3">
    <source>
        <dbReference type="ARBA" id="ARBA00022692"/>
    </source>
</evidence>
<feature type="transmembrane region" description="Helical" evidence="11">
    <location>
        <begin position="193"/>
        <end position="213"/>
    </location>
</feature>
<dbReference type="GO" id="GO:0003955">
    <property type="term" value="F:NAD(P)H dehydrogenase (quinone) activity"/>
    <property type="evidence" value="ECO:0000318"/>
    <property type="project" value="GO_Central"/>
</dbReference>
<evidence type="ECO:0000313" key="13">
    <source>
        <dbReference type="Proteomes" id="UP000813463"/>
    </source>
</evidence>
<dbReference type="Pfam" id="PF07884">
    <property type="entry name" value="VKOR"/>
    <property type="match status" value="1"/>
</dbReference>
<evidence type="ECO:0000256" key="8">
    <source>
        <dbReference type="ARBA" id="ARBA00023157"/>
    </source>
</evidence>
<sequence>MMLSSSSLLHLSLPPKALFSCPVSFPSLLKFKGNLRHGVALLPAMCIPGPTRDTEKSEDAENMPVSSSSSSSSPSNISTYNWCVGLGGLGFLETAYLTYLKLSNSDPFCPIGAGSCSDVLNSDYAVVFGVPLPLIGMTAYGVILLLGLKLGGWNMPLKINQSDGRLLLLPVSASMAVASAYFLYILATRLEGASCSYCLASATLSFSLFFIILKDFGLQELQKVVTLPLCTAAIVLGILSTSYSALPPILPRSEAMDLTYYTTEIISASSPFAISLAKHLKSTGAKMYGAFWCSHCQEQKEMFGREAMQLLDYVECFPDGVKKGIKMVSACSDVGIEGFPTWLINGEVISGEKTLEELAEISGFNYDKVNQPN</sequence>
<proteinExistence type="inferred from homology"/>
<keyword evidence="13" id="KW-1185">Reference proteome</keyword>
<feature type="transmembrane region" description="Helical" evidence="11">
    <location>
        <begin position="225"/>
        <end position="246"/>
    </location>
</feature>
<feature type="compositionally biased region" description="Low complexity" evidence="10">
    <location>
        <begin position="66"/>
        <end position="75"/>
    </location>
</feature>
<dbReference type="PANTHER" id="PTHR34573:SF1">
    <property type="entry name" value="VITAMIN K EPOXIDE REDUCTASE DOMAIN-CONTAINING PROTEIN"/>
    <property type="match status" value="1"/>
</dbReference>
<reference evidence="14" key="1">
    <citation type="submission" date="2025-08" db="UniProtKB">
        <authorList>
            <consortium name="RefSeq"/>
        </authorList>
    </citation>
    <scope>IDENTIFICATION</scope>
    <source>
        <tissue evidence="14">Leaf</tissue>
    </source>
</reference>
<feature type="domain" description="Vitamin K epoxide reductase" evidence="12">
    <location>
        <begin position="76"/>
        <end position="216"/>
    </location>
</feature>
<evidence type="ECO:0000256" key="2">
    <source>
        <dbReference type="ARBA" id="ARBA00006214"/>
    </source>
</evidence>
<accession>A0A9R0JES5</accession>
<dbReference type="SUPFAM" id="SSF52833">
    <property type="entry name" value="Thioredoxin-like"/>
    <property type="match status" value="1"/>
</dbReference>
<comment type="similarity">
    <text evidence="2">Belongs to the VKOR family.</text>
</comment>
<dbReference type="SMART" id="SM00756">
    <property type="entry name" value="VKc"/>
    <property type="match status" value="1"/>
</dbReference>
<dbReference type="GO" id="GO:0016020">
    <property type="term" value="C:membrane"/>
    <property type="evidence" value="ECO:0007669"/>
    <property type="project" value="UniProtKB-SubCell"/>
</dbReference>
<feature type="transmembrane region" description="Helical" evidence="11">
    <location>
        <begin position="166"/>
        <end position="187"/>
    </location>
</feature>
<evidence type="ECO:0000256" key="10">
    <source>
        <dbReference type="SAM" id="MobiDB-lite"/>
    </source>
</evidence>
<dbReference type="Gene3D" id="3.40.30.10">
    <property type="entry name" value="Glutaredoxin"/>
    <property type="match status" value="1"/>
</dbReference>
<dbReference type="InterPro" id="IPR036249">
    <property type="entry name" value="Thioredoxin-like_sf"/>
</dbReference>
<organism evidence="13 14">
    <name type="scientific">Spinacia oleracea</name>
    <name type="common">Spinach</name>
    <dbReference type="NCBI Taxonomy" id="3562"/>
    <lineage>
        <taxon>Eukaryota</taxon>
        <taxon>Viridiplantae</taxon>
        <taxon>Streptophyta</taxon>
        <taxon>Embryophyta</taxon>
        <taxon>Tracheophyta</taxon>
        <taxon>Spermatophyta</taxon>
        <taxon>Magnoliopsida</taxon>
        <taxon>eudicotyledons</taxon>
        <taxon>Gunneridae</taxon>
        <taxon>Pentapetalae</taxon>
        <taxon>Caryophyllales</taxon>
        <taxon>Chenopodiaceae</taxon>
        <taxon>Chenopodioideae</taxon>
        <taxon>Anserineae</taxon>
        <taxon>Spinacia</taxon>
    </lineage>
</organism>
<keyword evidence="4" id="KW-0874">Quinone</keyword>
<keyword evidence="6" id="KW-0560">Oxidoreductase</keyword>
<dbReference type="InterPro" id="IPR038354">
    <property type="entry name" value="VKOR_sf"/>
</dbReference>
<keyword evidence="3 11" id="KW-0812">Transmembrane</keyword>
<evidence type="ECO:0000256" key="6">
    <source>
        <dbReference type="ARBA" id="ARBA00023002"/>
    </source>
</evidence>
<evidence type="ECO:0000256" key="4">
    <source>
        <dbReference type="ARBA" id="ARBA00022719"/>
    </source>
</evidence>
<dbReference type="InterPro" id="IPR012932">
    <property type="entry name" value="VKOR"/>
</dbReference>
<evidence type="ECO:0000256" key="9">
    <source>
        <dbReference type="ARBA" id="ARBA00023284"/>
    </source>
</evidence>
<dbReference type="Gene3D" id="1.20.1440.130">
    <property type="entry name" value="VKOR domain"/>
    <property type="match status" value="1"/>
</dbReference>
<dbReference type="InterPro" id="IPR044698">
    <property type="entry name" value="VKOR/LTO1"/>
</dbReference>
<keyword evidence="9" id="KW-0676">Redox-active center</keyword>
<evidence type="ECO:0000259" key="12">
    <source>
        <dbReference type="SMART" id="SM00756"/>
    </source>
</evidence>
<dbReference type="AlphaFoldDB" id="A0A9R0JES5"/>
<dbReference type="Proteomes" id="UP000813463">
    <property type="component" value="Unplaced"/>
</dbReference>
<evidence type="ECO:0000256" key="5">
    <source>
        <dbReference type="ARBA" id="ARBA00022989"/>
    </source>
</evidence>
<gene>
    <name evidence="14" type="primary">LOC110804516</name>
</gene>
<dbReference type="GeneID" id="110804516"/>
<feature type="region of interest" description="Disordered" evidence="10">
    <location>
        <begin position="50"/>
        <end position="76"/>
    </location>
</feature>